<proteinExistence type="predicted"/>
<dbReference type="GeneID" id="56084464"/>
<feature type="transmembrane region" description="Helical" evidence="2">
    <location>
        <begin position="40"/>
        <end position="61"/>
    </location>
</feature>
<gene>
    <name evidence="3" type="ORF">HZS54_17705</name>
</gene>
<keyword evidence="4" id="KW-1185">Reference proteome</keyword>
<name>A0A7D5TCR2_9EURY</name>
<sequence length="64" mass="6554">MAFEGDPNATGSGCTDCETTTSASTSGVNIVEAADRVSTIMAPFTNLIAVLVNALTAYTLVKKL</sequence>
<dbReference type="KEGG" id="hpel:HZS54_17705"/>
<feature type="compositionally biased region" description="Polar residues" evidence="1">
    <location>
        <begin position="9"/>
        <end position="22"/>
    </location>
</feature>
<dbReference type="RefSeq" id="WP_179918402.1">
    <property type="nucleotide sequence ID" value="NZ_CP058909.1"/>
</dbReference>
<keyword evidence="2" id="KW-1133">Transmembrane helix</keyword>
<accession>A0A7D5TCR2</accession>
<evidence type="ECO:0000256" key="1">
    <source>
        <dbReference type="SAM" id="MobiDB-lite"/>
    </source>
</evidence>
<dbReference type="AlphaFoldDB" id="A0A7D5TCR2"/>
<organism evidence="3 4">
    <name type="scientific">Halosimplex pelagicum</name>
    <dbReference type="NCBI Taxonomy" id="869886"/>
    <lineage>
        <taxon>Archaea</taxon>
        <taxon>Methanobacteriati</taxon>
        <taxon>Methanobacteriota</taxon>
        <taxon>Stenosarchaea group</taxon>
        <taxon>Halobacteria</taxon>
        <taxon>Halobacteriales</taxon>
        <taxon>Haloarculaceae</taxon>
        <taxon>Halosimplex</taxon>
    </lineage>
</organism>
<keyword evidence="2" id="KW-0472">Membrane</keyword>
<protein>
    <submittedName>
        <fullName evidence="3">Uncharacterized protein</fullName>
    </submittedName>
</protein>
<evidence type="ECO:0000313" key="4">
    <source>
        <dbReference type="Proteomes" id="UP000509346"/>
    </source>
</evidence>
<dbReference type="Proteomes" id="UP000509346">
    <property type="component" value="Chromosome"/>
</dbReference>
<dbReference type="EMBL" id="CP058909">
    <property type="protein sequence ID" value="QLH83353.1"/>
    <property type="molecule type" value="Genomic_DNA"/>
</dbReference>
<evidence type="ECO:0000313" key="3">
    <source>
        <dbReference type="EMBL" id="QLH83353.1"/>
    </source>
</evidence>
<keyword evidence="2" id="KW-0812">Transmembrane</keyword>
<reference evidence="3 4" key="1">
    <citation type="submission" date="2020-07" db="EMBL/GenBank/DDBJ databases">
        <title>Halosimplex litoreum sp. nov. and Halosimplex rubrum sp. nov., isolated from different salt environments.</title>
        <authorList>
            <person name="Cui H."/>
        </authorList>
    </citation>
    <scope>NUCLEOTIDE SEQUENCE [LARGE SCALE GENOMIC DNA]</scope>
    <source>
        <strain evidence="3 4">R2</strain>
    </source>
</reference>
<feature type="region of interest" description="Disordered" evidence="1">
    <location>
        <begin position="1"/>
        <end position="22"/>
    </location>
</feature>
<evidence type="ECO:0000256" key="2">
    <source>
        <dbReference type="SAM" id="Phobius"/>
    </source>
</evidence>